<dbReference type="WBParaSite" id="EVEC_0000421601-mRNA-1">
    <property type="protein sequence ID" value="EVEC_0000421601-mRNA-1"/>
    <property type="gene ID" value="EVEC_0000421601"/>
</dbReference>
<evidence type="ECO:0000313" key="3">
    <source>
        <dbReference type="WBParaSite" id="EVEC_0000421601-mRNA-1"/>
    </source>
</evidence>
<reference evidence="1 2" key="2">
    <citation type="submission" date="2018-10" db="EMBL/GenBank/DDBJ databases">
        <authorList>
            <consortium name="Pathogen Informatics"/>
        </authorList>
    </citation>
    <scope>NUCLEOTIDE SEQUENCE [LARGE SCALE GENOMIC DNA]</scope>
</reference>
<evidence type="ECO:0000313" key="1">
    <source>
        <dbReference type="EMBL" id="VDD88989.1"/>
    </source>
</evidence>
<reference evidence="3" key="1">
    <citation type="submission" date="2017-02" db="UniProtKB">
        <authorList>
            <consortium name="WormBaseParasite"/>
        </authorList>
    </citation>
    <scope>IDENTIFICATION</scope>
</reference>
<name>A0A0N4V2J2_ENTVE</name>
<dbReference type="AlphaFoldDB" id="A0A0N4V2J2"/>
<organism evidence="3">
    <name type="scientific">Enterobius vermicularis</name>
    <name type="common">Human pinworm</name>
    <dbReference type="NCBI Taxonomy" id="51028"/>
    <lineage>
        <taxon>Eukaryota</taxon>
        <taxon>Metazoa</taxon>
        <taxon>Ecdysozoa</taxon>
        <taxon>Nematoda</taxon>
        <taxon>Chromadorea</taxon>
        <taxon>Rhabditida</taxon>
        <taxon>Spirurina</taxon>
        <taxon>Oxyuridomorpha</taxon>
        <taxon>Oxyuroidea</taxon>
        <taxon>Oxyuridae</taxon>
        <taxon>Enterobius</taxon>
    </lineage>
</organism>
<gene>
    <name evidence="1" type="ORF">EVEC_LOCUS3924</name>
</gene>
<proteinExistence type="predicted"/>
<sequence>MYMGVFAESVLNNSKNNNNQHVLKAFRYAQFKTMSIKQFMVAKLRSPECRVKRPKGANRDSADAFSKQRSARNFRRQVDYDQTVYNERQFRREIRKRKVVYKVGGFKL</sequence>
<accession>A0A0N4V2J2</accession>
<dbReference type="Proteomes" id="UP000274131">
    <property type="component" value="Unassembled WGS sequence"/>
</dbReference>
<protein>
    <submittedName>
        <fullName evidence="3">CCT domain-containing protein</fullName>
    </submittedName>
</protein>
<dbReference type="EMBL" id="UXUI01007717">
    <property type="protein sequence ID" value="VDD88989.1"/>
    <property type="molecule type" value="Genomic_DNA"/>
</dbReference>
<keyword evidence="2" id="KW-1185">Reference proteome</keyword>
<evidence type="ECO:0000313" key="2">
    <source>
        <dbReference type="Proteomes" id="UP000274131"/>
    </source>
</evidence>